<keyword evidence="6" id="KW-1185">Reference proteome</keyword>
<dbReference type="InterPro" id="IPR036390">
    <property type="entry name" value="WH_DNA-bd_sf"/>
</dbReference>
<dbReference type="InterPro" id="IPR036388">
    <property type="entry name" value="WH-like_DNA-bd_sf"/>
</dbReference>
<sequence length="166" mass="19030">MQLQEGKERFIEAWGTLGSSWGVTRTMAQIHALLLVSTTPLSSDDVMEKLQISRGNVNTNMRMLVDWTLAHKKLIPGERKEFFVAEKDMSKVVKSIVIARKKRELEPMLRLLDDLTEVEGKDEEAEGFRHVVKDLKLYSDKADSALDALIKVDSNWFFSTFLKMLK</sequence>
<dbReference type="InterPro" id="IPR026282">
    <property type="entry name" value="MJ1563"/>
</dbReference>
<dbReference type="GO" id="GO:0003677">
    <property type="term" value="F:DNA binding"/>
    <property type="evidence" value="ECO:0007669"/>
    <property type="project" value="UniProtKB-UniRule"/>
</dbReference>
<evidence type="ECO:0000256" key="4">
    <source>
        <dbReference type="PIRNR" id="PIRNR006707"/>
    </source>
</evidence>
<keyword evidence="2 4" id="KW-0238">DNA-binding</keyword>
<evidence type="ECO:0000256" key="3">
    <source>
        <dbReference type="ARBA" id="ARBA00023163"/>
    </source>
</evidence>
<dbReference type="SUPFAM" id="SSF46785">
    <property type="entry name" value="Winged helix' DNA-binding domain"/>
    <property type="match status" value="1"/>
</dbReference>
<evidence type="ECO:0000256" key="1">
    <source>
        <dbReference type="ARBA" id="ARBA00023015"/>
    </source>
</evidence>
<comment type="caution">
    <text evidence="5">The sequence shown here is derived from an EMBL/GenBank/DDBJ whole genome shotgun (WGS) entry which is preliminary data.</text>
</comment>
<dbReference type="Gene3D" id="1.10.10.10">
    <property type="entry name" value="Winged helix-like DNA-binding domain superfamily/Winged helix DNA-binding domain"/>
    <property type="match status" value="1"/>
</dbReference>
<dbReference type="PANTHER" id="PTHR38465">
    <property type="entry name" value="HTH-TYPE TRANSCRIPTIONAL REGULATOR MJ1563-RELATED"/>
    <property type="match status" value="1"/>
</dbReference>
<dbReference type="PIRSF" id="PIRSF006707">
    <property type="entry name" value="MJ1563"/>
    <property type="match status" value="1"/>
</dbReference>
<evidence type="ECO:0000313" key="6">
    <source>
        <dbReference type="Proteomes" id="UP000321907"/>
    </source>
</evidence>
<dbReference type="EMBL" id="VOXD01000026">
    <property type="protein sequence ID" value="TXF88129.1"/>
    <property type="molecule type" value="Genomic_DNA"/>
</dbReference>
<proteinExistence type="inferred from homology"/>
<evidence type="ECO:0000313" key="5">
    <source>
        <dbReference type="EMBL" id="TXF88129.1"/>
    </source>
</evidence>
<name>A0A5C7FF03_9BACT</name>
<organism evidence="5 6">
    <name type="scientific">Neolewinella aurantiaca</name>
    <dbReference type="NCBI Taxonomy" id="2602767"/>
    <lineage>
        <taxon>Bacteria</taxon>
        <taxon>Pseudomonadati</taxon>
        <taxon>Bacteroidota</taxon>
        <taxon>Saprospiria</taxon>
        <taxon>Saprospirales</taxon>
        <taxon>Lewinellaceae</taxon>
        <taxon>Neolewinella</taxon>
    </lineage>
</organism>
<dbReference type="RefSeq" id="WP_147931755.1">
    <property type="nucleotide sequence ID" value="NZ_VOXD01000026.1"/>
</dbReference>
<dbReference type="OrthoDB" id="9792628at2"/>
<dbReference type="AlphaFoldDB" id="A0A5C7FF03"/>
<keyword evidence="3 4" id="KW-0804">Transcription</keyword>
<accession>A0A5C7FF03</accession>
<protein>
    <recommendedName>
        <fullName evidence="4">HTH-type transcriptional regulator</fullName>
    </recommendedName>
</protein>
<dbReference type="PANTHER" id="PTHR38465:SF1">
    <property type="entry name" value="HTH-TYPE TRANSCRIPTIONAL REGULATOR MJ1563-RELATED"/>
    <property type="match status" value="1"/>
</dbReference>
<evidence type="ECO:0000256" key="2">
    <source>
        <dbReference type="ARBA" id="ARBA00023125"/>
    </source>
</evidence>
<gene>
    <name evidence="5" type="ORF">FUA23_15930</name>
</gene>
<reference evidence="5 6" key="1">
    <citation type="submission" date="2019-08" db="EMBL/GenBank/DDBJ databases">
        <title>Lewinella sp. strain SSH13 Genome sequencing and assembly.</title>
        <authorList>
            <person name="Kim I."/>
        </authorList>
    </citation>
    <scope>NUCLEOTIDE SEQUENCE [LARGE SCALE GENOMIC DNA]</scope>
    <source>
        <strain evidence="5 6">SSH13</strain>
    </source>
</reference>
<dbReference type="InterPro" id="IPR052362">
    <property type="entry name" value="HTH-GbsR_regulator"/>
</dbReference>
<keyword evidence="1 4" id="KW-0805">Transcription regulation</keyword>
<comment type="similarity">
    <text evidence="4">Belongs to the GbsR family.</text>
</comment>
<dbReference type="Proteomes" id="UP000321907">
    <property type="component" value="Unassembled WGS sequence"/>
</dbReference>